<evidence type="ECO:0000256" key="4">
    <source>
        <dbReference type="ARBA" id="ARBA00014320"/>
    </source>
</evidence>
<dbReference type="GO" id="GO:0000785">
    <property type="term" value="C:chromatin"/>
    <property type="evidence" value="ECO:0007669"/>
    <property type="project" value="TreeGrafter"/>
</dbReference>
<evidence type="ECO:0000256" key="7">
    <source>
        <dbReference type="ARBA" id="ARBA00023125"/>
    </source>
</evidence>
<keyword evidence="8" id="KW-0234">DNA repair</keyword>
<name>A0AAV4QK97_9ARAC</name>
<keyword evidence="9" id="KW-0539">Nucleus</keyword>
<evidence type="ECO:0000256" key="6">
    <source>
        <dbReference type="ARBA" id="ARBA00022763"/>
    </source>
</evidence>
<evidence type="ECO:0000256" key="5">
    <source>
        <dbReference type="ARBA" id="ARBA00022490"/>
    </source>
</evidence>
<comment type="caution">
    <text evidence="13">The sequence shown here is derived from an EMBL/GenBank/DDBJ whole genome shotgun (WGS) entry which is preliminary data.</text>
</comment>
<keyword evidence="7" id="KW-0238">DNA-binding</keyword>
<keyword evidence="6" id="KW-0227">DNA damage</keyword>
<accession>A0AAV4QK97</accession>
<evidence type="ECO:0000256" key="12">
    <source>
        <dbReference type="SAM" id="MobiDB-lite"/>
    </source>
</evidence>
<feature type="region of interest" description="Disordered" evidence="12">
    <location>
        <begin position="563"/>
        <end position="608"/>
    </location>
</feature>
<sequence>MQIAVPPPLWLKVCTMSESKVWFWKDPDSRWKKNVIEYIKTISSSDTDIIILHCIEIEGFNESIPLTKYMLNLCEQLGIFKNERTMFLNPKDFFQAIELCLGRMLNKESKNMKIKDEDIIQCHHTYIDHFKCKNDNAIGEAVLSLKKFIEENNCADLWLINHLLFDQKTNNNFINHLSHLKFLILGTPPSNIFQNIIGLLSTEETVSDIVVETPLNISLQGSPSSSQSSKVEVIRELIDLKDIPINAESGIKLGSATEEYVQETIISFLSLLVNNRNELALSKAMISPIIDLSHEAFTKLKHLSEEKEMPMCQTAISYVTRINLGGKGYAPPSDCPLLPYLKKLELFVDLLNQMQTLIEEDLTPISAVKRLVNVLKKKLLKCGSDKLKSTAIETASDNLKEIAAKTLNIHSETQSTCVTPQVCDETLDFLHKFINYMNCSYWVFDPKEILSMKLLKRTPINLPPLLGYFRSPEEDSSCDVRSTLDEDSKLSNISTTLPYISYFHHSESSSFGGRCIDSQTPTKLSFKNVLQDSGDNKRTDVSKTNKNSLNSKKGCKRSILREITNENPPEKIKKGDEKKKSKRPLKEANVERKNKSLSKNEIKTKTKNSKKFKLIEGQGKITSFFIKKD</sequence>
<comment type="subcellular location">
    <subcellularLocation>
        <location evidence="2">Cytoplasm</location>
    </subcellularLocation>
    <subcellularLocation>
        <location evidence="1">Nucleus</location>
    </subcellularLocation>
</comment>
<dbReference type="Gene3D" id="1.10.486.10">
    <property type="entry name" value="PCRA, domain 4"/>
    <property type="match status" value="1"/>
</dbReference>
<dbReference type="GO" id="GO:0005737">
    <property type="term" value="C:cytoplasm"/>
    <property type="evidence" value="ECO:0007669"/>
    <property type="project" value="UniProtKB-SubCell"/>
</dbReference>
<dbReference type="InterPro" id="IPR038932">
    <property type="entry name" value="PARPBP"/>
</dbReference>
<evidence type="ECO:0000256" key="11">
    <source>
        <dbReference type="ARBA" id="ARBA00032731"/>
    </source>
</evidence>
<evidence type="ECO:0000313" key="13">
    <source>
        <dbReference type="EMBL" id="GIY09682.1"/>
    </source>
</evidence>
<evidence type="ECO:0000256" key="3">
    <source>
        <dbReference type="ARBA" id="ARBA00009135"/>
    </source>
</evidence>
<keyword evidence="5" id="KW-0963">Cytoplasm</keyword>
<proteinExistence type="inferred from homology"/>
<dbReference type="EMBL" id="BPLQ01004675">
    <property type="protein sequence ID" value="GIY09682.1"/>
    <property type="molecule type" value="Genomic_DNA"/>
</dbReference>
<dbReference type="PANTHER" id="PTHR32121">
    <property type="entry name" value="PCNA-INTERACTING PARTNER"/>
    <property type="match status" value="1"/>
</dbReference>
<protein>
    <recommendedName>
        <fullName evidence="4">PCNA-interacting partner</fullName>
    </recommendedName>
    <alternativeName>
        <fullName evidence="10">PARP-1 binding protein</fullName>
    </alternativeName>
    <alternativeName>
        <fullName evidence="11">PARP1-binding protein</fullName>
    </alternativeName>
</protein>
<dbReference type="AlphaFoldDB" id="A0AAV4QK97"/>
<evidence type="ECO:0000256" key="1">
    <source>
        <dbReference type="ARBA" id="ARBA00004123"/>
    </source>
</evidence>
<comment type="similarity">
    <text evidence="3">Belongs to the PARI family.</text>
</comment>
<evidence type="ECO:0000256" key="10">
    <source>
        <dbReference type="ARBA" id="ARBA00031632"/>
    </source>
</evidence>
<dbReference type="GO" id="GO:0003677">
    <property type="term" value="F:DNA binding"/>
    <property type="evidence" value="ECO:0007669"/>
    <property type="project" value="UniProtKB-KW"/>
</dbReference>
<evidence type="ECO:0000313" key="14">
    <source>
        <dbReference type="Proteomes" id="UP001054837"/>
    </source>
</evidence>
<evidence type="ECO:0000256" key="9">
    <source>
        <dbReference type="ARBA" id="ARBA00023242"/>
    </source>
</evidence>
<dbReference type="GO" id="GO:2000042">
    <property type="term" value="P:negative regulation of double-strand break repair via homologous recombination"/>
    <property type="evidence" value="ECO:0007669"/>
    <property type="project" value="InterPro"/>
</dbReference>
<feature type="compositionally biased region" description="Basic and acidic residues" evidence="12">
    <location>
        <begin position="563"/>
        <end position="604"/>
    </location>
</feature>
<dbReference type="PANTHER" id="PTHR32121:SF0">
    <property type="entry name" value="PCNA-INTERACTING PARTNER"/>
    <property type="match status" value="1"/>
</dbReference>
<gene>
    <name evidence="13" type="primary">Parpbp</name>
    <name evidence="13" type="ORF">CDAR_266671</name>
</gene>
<dbReference type="Proteomes" id="UP001054837">
    <property type="component" value="Unassembled WGS sequence"/>
</dbReference>
<keyword evidence="14" id="KW-1185">Reference proteome</keyword>
<evidence type="ECO:0000256" key="2">
    <source>
        <dbReference type="ARBA" id="ARBA00004496"/>
    </source>
</evidence>
<organism evidence="13 14">
    <name type="scientific">Caerostris darwini</name>
    <dbReference type="NCBI Taxonomy" id="1538125"/>
    <lineage>
        <taxon>Eukaryota</taxon>
        <taxon>Metazoa</taxon>
        <taxon>Ecdysozoa</taxon>
        <taxon>Arthropoda</taxon>
        <taxon>Chelicerata</taxon>
        <taxon>Arachnida</taxon>
        <taxon>Araneae</taxon>
        <taxon>Araneomorphae</taxon>
        <taxon>Entelegynae</taxon>
        <taxon>Araneoidea</taxon>
        <taxon>Araneidae</taxon>
        <taxon>Caerostris</taxon>
    </lineage>
</organism>
<dbReference type="GO" id="GO:0005634">
    <property type="term" value="C:nucleus"/>
    <property type="evidence" value="ECO:0007669"/>
    <property type="project" value="UniProtKB-SubCell"/>
</dbReference>
<evidence type="ECO:0000256" key="8">
    <source>
        <dbReference type="ARBA" id="ARBA00023204"/>
    </source>
</evidence>
<reference evidence="13 14" key="1">
    <citation type="submission" date="2021-06" db="EMBL/GenBank/DDBJ databases">
        <title>Caerostris darwini draft genome.</title>
        <authorList>
            <person name="Kono N."/>
            <person name="Arakawa K."/>
        </authorList>
    </citation>
    <scope>NUCLEOTIDE SEQUENCE [LARGE SCALE GENOMIC DNA]</scope>
</reference>
<dbReference type="GO" id="GO:0006281">
    <property type="term" value="P:DNA repair"/>
    <property type="evidence" value="ECO:0007669"/>
    <property type="project" value="UniProtKB-KW"/>
</dbReference>